<feature type="compositionally biased region" description="Basic and acidic residues" evidence="1">
    <location>
        <begin position="10"/>
        <end position="21"/>
    </location>
</feature>
<organism evidence="3 4">
    <name type="scientific">Trematosphaeria pertusa</name>
    <dbReference type="NCBI Taxonomy" id="390896"/>
    <lineage>
        <taxon>Eukaryota</taxon>
        <taxon>Fungi</taxon>
        <taxon>Dikarya</taxon>
        <taxon>Ascomycota</taxon>
        <taxon>Pezizomycotina</taxon>
        <taxon>Dothideomycetes</taxon>
        <taxon>Pleosporomycetidae</taxon>
        <taxon>Pleosporales</taxon>
        <taxon>Massarineae</taxon>
        <taxon>Trematosphaeriaceae</taxon>
        <taxon>Trematosphaeria</taxon>
    </lineage>
</organism>
<gene>
    <name evidence="3" type="ORF">BU26DRAFT_421901</name>
</gene>
<name>A0A6A6IP89_9PLEO</name>
<feature type="region of interest" description="Disordered" evidence="1">
    <location>
        <begin position="1"/>
        <end position="21"/>
    </location>
</feature>
<keyword evidence="4" id="KW-1185">Reference proteome</keyword>
<protein>
    <recommendedName>
        <fullName evidence="2">DUF1308 domain-containing protein</fullName>
    </recommendedName>
</protein>
<feature type="region of interest" description="Disordered" evidence="1">
    <location>
        <begin position="184"/>
        <end position="205"/>
    </location>
</feature>
<proteinExistence type="predicted"/>
<evidence type="ECO:0000313" key="4">
    <source>
        <dbReference type="Proteomes" id="UP000800094"/>
    </source>
</evidence>
<evidence type="ECO:0000259" key="2">
    <source>
        <dbReference type="Pfam" id="PF07000"/>
    </source>
</evidence>
<reference evidence="3" key="1">
    <citation type="journal article" date="2020" name="Stud. Mycol.">
        <title>101 Dothideomycetes genomes: a test case for predicting lifestyles and emergence of pathogens.</title>
        <authorList>
            <person name="Haridas S."/>
            <person name="Albert R."/>
            <person name="Binder M."/>
            <person name="Bloem J."/>
            <person name="Labutti K."/>
            <person name="Salamov A."/>
            <person name="Andreopoulos B."/>
            <person name="Baker S."/>
            <person name="Barry K."/>
            <person name="Bills G."/>
            <person name="Bluhm B."/>
            <person name="Cannon C."/>
            <person name="Castanera R."/>
            <person name="Culley D."/>
            <person name="Daum C."/>
            <person name="Ezra D."/>
            <person name="Gonzalez J."/>
            <person name="Henrissat B."/>
            <person name="Kuo A."/>
            <person name="Liang C."/>
            <person name="Lipzen A."/>
            <person name="Lutzoni F."/>
            <person name="Magnuson J."/>
            <person name="Mondo S."/>
            <person name="Nolan M."/>
            <person name="Ohm R."/>
            <person name="Pangilinan J."/>
            <person name="Park H.-J."/>
            <person name="Ramirez L."/>
            <person name="Alfaro M."/>
            <person name="Sun H."/>
            <person name="Tritt A."/>
            <person name="Yoshinaga Y."/>
            <person name="Zwiers L.-H."/>
            <person name="Turgeon B."/>
            <person name="Goodwin S."/>
            <person name="Spatafora J."/>
            <person name="Crous P."/>
            <person name="Grigoriev I."/>
        </authorList>
    </citation>
    <scope>NUCLEOTIDE SEQUENCE</scope>
    <source>
        <strain evidence="3">CBS 122368</strain>
    </source>
</reference>
<feature type="domain" description="DUF1308" evidence="2">
    <location>
        <begin position="293"/>
        <end position="380"/>
    </location>
</feature>
<evidence type="ECO:0000256" key="1">
    <source>
        <dbReference type="SAM" id="MobiDB-lite"/>
    </source>
</evidence>
<evidence type="ECO:0000313" key="3">
    <source>
        <dbReference type="EMBL" id="KAF2252216.1"/>
    </source>
</evidence>
<dbReference type="RefSeq" id="XP_033687220.1">
    <property type="nucleotide sequence ID" value="XM_033823435.1"/>
</dbReference>
<dbReference type="AlphaFoldDB" id="A0A6A6IP89"/>
<dbReference type="OrthoDB" id="441890at2759"/>
<accession>A0A6A6IP89</accession>
<dbReference type="Proteomes" id="UP000800094">
    <property type="component" value="Unassembled WGS sequence"/>
</dbReference>
<sequence length="500" mass="55785">MSDSLTSSLHDLELEPKPSDDPRKTVVELIQRCKILQEEVEKYVSAVDANQKDAKIPYQVEYRSLRNDFKNELAFLSKLQGSDLSTEKARHYIVSSNLLYYEALWAAAKRSSGLLGFRKYFFWNRQKEGHGTKGLSLAKGSQTKGKSSALVDIVADDGMEWVRVSTISEKRLLFDLAKLGWQNDSDSDEDTPDAPASNWEDDDDDDQVDIVKNARELARAARANPIRGHGPKVLFVLTRIQSGKLKEVDAVLDKIRETGVVVQCANEIPETLPLESVLPNLLIDRSRTLSSTLNIDCTILLALISDISHKQCPILDWYPGEVRAQIEEEANEKLLPTHLYPAIGSRPMVCTKEAADQMNLIVDTLATDKEKVRANLLLAQGDRQATPSDQLLSAWLELSDHPVPKGFQLPIRVVPSNLDQIIEKLPAVANKIAAEVNKLNSAIFFYGWAEGLTTLSANRMRARQIDRLINENGLADGEAGPHIWLCGESRSLIAKQGRRK</sequence>
<dbReference type="EMBL" id="ML987192">
    <property type="protein sequence ID" value="KAF2252216.1"/>
    <property type="molecule type" value="Genomic_DNA"/>
</dbReference>
<dbReference type="PANTHER" id="PTHR13379">
    <property type="entry name" value="UNCHARACTERIZED DUF1308"/>
    <property type="match status" value="1"/>
</dbReference>
<dbReference type="GeneID" id="54576765"/>
<dbReference type="PANTHER" id="PTHR13379:SF0">
    <property type="entry name" value="UPF0415 PROTEIN C7ORF25"/>
    <property type="match status" value="1"/>
</dbReference>
<dbReference type="Pfam" id="PF07000">
    <property type="entry name" value="DUF1308"/>
    <property type="match status" value="1"/>
</dbReference>
<dbReference type="InterPro" id="IPR010733">
    <property type="entry name" value="DUF1308"/>
</dbReference>